<organism evidence="4 5">
    <name type="scientific">Halocaridina rubra</name>
    <name type="common">Hawaiian red shrimp</name>
    <dbReference type="NCBI Taxonomy" id="373956"/>
    <lineage>
        <taxon>Eukaryota</taxon>
        <taxon>Metazoa</taxon>
        <taxon>Ecdysozoa</taxon>
        <taxon>Arthropoda</taxon>
        <taxon>Crustacea</taxon>
        <taxon>Multicrustacea</taxon>
        <taxon>Malacostraca</taxon>
        <taxon>Eumalacostraca</taxon>
        <taxon>Eucarida</taxon>
        <taxon>Decapoda</taxon>
        <taxon>Pleocyemata</taxon>
        <taxon>Caridea</taxon>
        <taxon>Atyoidea</taxon>
        <taxon>Atyidae</taxon>
        <taxon>Halocaridina</taxon>
    </lineage>
</organism>
<comment type="caution">
    <text evidence="4">The sequence shown here is derived from an EMBL/GenBank/DDBJ whole genome shotgun (WGS) entry which is preliminary data.</text>
</comment>
<keyword evidence="5" id="KW-1185">Reference proteome</keyword>
<comment type="function">
    <text evidence="1">Splice factor that binds to the single-stranded 3'AG at the exon/intron border and promotes its utilization in the second catalytic step. Involved in the regulation of alternative splicing and the utilization of cryptic splice sites.</text>
</comment>
<keyword evidence="1" id="KW-0694">RNA-binding</keyword>
<feature type="region of interest" description="Disordered" evidence="2">
    <location>
        <begin position="1"/>
        <end position="85"/>
    </location>
</feature>
<evidence type="ECO:0000256" key="1">
    <source>
        <dbReference type="PIRNR" id="PIRNR031066"/>
    </source>
</evidence>
<dbReference type="Gene3D" id="3.30.70.330">
    <property type="match status" value="1"/>
</dbReference>
<dbReference type="AlphaFoldDB" id="A0AAN8WD76"/>
<keyword evidence="1" id="KW-0539">Nucleus</keyword>
<dbReference type="GO" id="GO:0045292">
    <property type="term" value="P:mRNA cis splicing, via spliceosome"/>
    <property type="evidence" value="ECO:0007669"/>
    <property type="project" value="UniProtKB-UniRule"/>
</dbReference>
<dbReference type="EMBL" id="JAXCGZ010021389">
    <property type="protein sequence ID" value="KAK7053095.1"/>
    <property type="molecule type" value="Genomic_DNA"/>
</dbReference>
<feature type="compositionally biased region" description="Basic and acidic residues" evidence="2">
    <location>
        <begin position="1"/>
        <end position="21"/>
    </location>
</feature>
<evidence type="ECO:0000256" key="2">
    <source>
        <dbReference type="SAM" id="MobiDB-lite"/>
    </source>
</evidence>
<dbReference type="GO" id="GO:0071011">
    <property type="term" value="C:precatalytic spliceosome"/>
    <property type="evidence" value="ECO:0007669"/>
    <property type="project" value="TreeGrafter"/>
</dbReference>
<dbReference type="Proteomes" id="UP001381693">
    <property type="component" value="Unassembled WGS sequence"/>
</dbReference>
<comment type="subcellular location">
    <subcellularLocation>
        <location evidence="1">Nucleus</location>
    </subcellularLocation>
</comment>
<keyword evidence="1" id="KW-0508">mRNA splicing</keyword>
<keyword evidence="1" id="KW-0507">mRNA processing</keyword>
<dbReference type="SMART" id="SM00443">
    <property type="entry name" value="G_patch"/>
    <property type="match status" value="1"/>
</dbReference>
<dbReference type="PROSITE" id="PS50174">
    <property type="entry name" value="G_PATCH"/>
    <property type="match status" value="1"/>
</dbReference>
<evidence type="ECO:0000313" key="5">
    <source>
        <dbReference type="Proteomes" id="UP001381693"/>
    </source>
</evidence>
<dbReference type="GO" id="GO:0003723">
    <property type="term" value="F:RNA binding"/>
    <property type="evidence" value="ECO:0007669"/>
    <property type="project" value="UniProtKB-UniRule"/>
</dbReference>
<accession>A0AAN8WD76</accession>
<dbReference type="Pfam" id="PF01585">
    <property type="entry name" value="G-patch"/>
    <property type="match status" value="1"/>
</dbReference>
<feature type="domain" description="G-patch" evidence="3">
    <location>
        <begin position="87"/>
        <end position="133"/>
    </location>
</feature>
<gene>
    <name evidence="4" type="primary">RBM17</name>
    <name evidence="4" type="ORF">SK128_005087</name>
</gene>
<dbReference type="GO" id="GO:0000380">
    <property type="term" value="P:alternative mRNA splicing, via spliceosome"/>
    <property type="evidence" value="ECO:0007669"/>
    <property type="project" value="TreeGrafter"/>
</dbReference>
<evidence type="ECO:0000259" key="3">
    <source>
        <dbReference type="PROSITE" id="PS50174"/>
    </source>
</evidence>
<dbReference type="InterPro" id="IPR040052">
    <property type="entry name" value="RBM17"/>
</dbReference>
<keyword evidence="1" id="KW-0747">Spliceosome</keyword>
<proteinExistence type="predicted"/>
<dbReference type="PIRSF" id="PIRSF031066">
    <property type="entry name" value="Splicing_factor_SPF45"/>
    <property type="match status" value="1"/>
</dbReference>
<protein>
    <recommendedName>
        <fullName evidence="1">Splicing factor 45</fullName>
    </recommendedName>
    <alternativeName>
        <fullName evidence="1">RNA-binding motif protein 17</fullName>
    </alternativeName>
</protein>
<name>A0AAN8WD76_HALRR</name>
<sequence length="235" mass="26017">MRERRDREEEEKRKRERDDRDRKRRDRGGGEETSGFSRVRDPDEDEEEEERPRRSTVAGAAIAPPPSLGSEDLPPVKAPSSNFSGVGSSVAAKIMAKYGFKEGQGLGKSEQGIVRALEVEKTSKRGGRIVSEAEEALLLPSMPPPMAPPPRPIQSDKPEAKIAHILRNPSKVALLRNMVGPGEVDDELEPEVRDECNGKYGSVVQVVIFEIPRAVPEEAVRIFVEFQRVESAIKG</sequence>
<dbReference type="GO" id="GO:0005654">
    <property type="term" value="C:nucleoplasm"/>
    <property type="evidence" value="ECO:0007669"/>
    <property type="project" value="UniProtKB-UniRule"/>
</dbReference>
<evidence type="ECO:0000313" key="4">
    <source>
        <dbReference type="EMBL" id="KAK7053095.1"/>
    </source>
</evidence>
<comment type="subunit">
    <text evidence="1">Associates with the spliceosome.</text>
</comment>
<dbReference type="PANTHER" id="PTHR13288:SF8">
    <property type="entry name" value="SPLICING FACTOR 45"/>
    <property type="match status" value="1"/>
</dbReference>
<dbReference type="PANTHER" id="PTHR13288">
    <property type="entry name" value="SPLICING FACTOR 45 SPF45"/>
    <property type="match status" value="1"/>
</dbReference>
<dbReference type="InterPro" id="IPR012677">
    <property type="entry name" value="Nucleotide-bd_a/b_plait_sf"/>
</dbReference>
<dbReference type="InterPro" id="IPR000467">
    <property type="entry name" value="G_patch_dom"/>
</dbReference>
<reference evidence="4 5" key="1">
    <citation type="submission" date="2023-11" db="EMBL/GenBank/DDBJ databases">
        <title>Halocaridina rubra genome assembly.</title>
        <authorList>
            <person name="Smith C."/>
        </authorList>
    </citation>
    <scope>NUCLEOTIDE SEQUENCE [LARGE SCALE GENOMIC DNA]</scope>
    <source>
        <strain evidence="4">EP-1</strain>
        <tissue evidence="4">Whole</tissue>
    </source>
</reference>